<gene>
    <name evidence="8" type="ORF">PGLA1383_LOCUS1230</name>
</gene>
<evidence type="ECO:0000256" key="2">
    <source>
        <dbReference type="ARBA" id="ARBA00022692"/>
    </source>
</evidence>
<dbReference type="InterPro" id="IPR014710">
    <property type="entry name" value="RmlC-like_jellyroll"/>
</dbReference>
<dbReference type="Gene3D" id="1.10.287.70">
    <property type="match status" value="1"/>
</dbReference>
<dbReference type="Pfam" id="PF00520">
    <property type="entry name" value="Ion_trans"/>
    <property type="match status" value="1"/>
</dbReference>
<feature type="transmembrane region" description="Helical" evidence="6">
    <location>
        <begin position="336"/>
        <end position="360"/>
    </location>
</feature>
<dbReference type="SUPFAM" id="SSF51206">
    <property type="entry name" value="cAMP-binding domain-like"/>
    <property type="match status" value="1"/>
</dbReference>
<feature type="transmembrane region" description="Helical" evidence="6">
    <location>
        <begin position="372"/>
        <end position="393"/>
    </location>
</feature>
<evidence type="ECO:0000259" key="7">
    <source>
        <dbReference type="Pfam" id="PF00520"/>
    </source>
</evidence>
<organism evidence="8 9">
    <name type="scientific">Polarella glacialis</name>
    <name type="common">Dinoflagellate</name>
    <dbReference type="NCBI Taxonomy" id="89957"/>
    <lineage>
        <taxon>Eukaryota</taxon>
        <taxon>Sar</taxon>
        <taxon>Alveolata</taxon>
        <taxon>Dinophyceae</taxon>
        <taxon>Suessiales</taxon>
        <taxon>Suessiaceae</taxon>
        <taxon>Polarella</taxon>
    </lineage>
</organism>
<dbReference type="PANTHER" id="PTHR45689">
    <property type="entry name" value="I[[H]] CHANNEL, ISOFORM E"/>
    <property type="match status" value="1"/>
</dbReference>
<feature type="compositionally biased region" description="Low complexity" evidence="5">
    <location>
        <begin position="104"/>
        <end position="117"/>
    </location>
</feature>
<name>A0A813D3W3_POLGL</name>
<feature type="domain" description="Ion transport" evidence="7">
    <location>
        <begin position="303"/>
        <end position="546"/>
    </location>
</feature>
<feature type="region of interest" description="Disordered" evidence="5">
    <location>
        <begin position="88"/>
        <end position="122"/>
    </location>
</feature>
<dbReference type="GO" id="GO:0003254">
    <property type="term" value="P:regulation of membrane depolarization"/>
    <property type="evidence" value="ECO:0007669"/>
    <property type="project" value="TreeGrafter"/>
</dbReference>
<dbReference type="Gene3D" id="2.60.120.10">
    <property type="entry name" value="Jelly Rolls"/>
    <property type="match status" value="1"/>
</dbReference>
<evidence type="ECO:0000256" key="6">
    <source>
        <dbReference type="SAM" id="Phobius"/>
    </source>
</evidence>
<keyword evidence="9" id="KW-1185">Reference proteome</keyword>
<dbReference type="OrthoDB" id="413985at2759"/>
<accession>A0A813D3W3</accession>
<protein>
    <recommendedName>
        <fullName evidence="7">Ion transport domain-containing protein</fullName>
    </recommendedName>
</protein>
<feature type="transmembrane region" description="Helical" evidence="6">
    <location>
        <begin position="445"/>
        <end position="472"/>
    </location>
</feature>
<evidence type="ECO:0000256" key="1">
    <source>
        <dbReference type="ARBA" id="ARBA00004141"/>
    </source>
</evidence>
<comment type="caution">
    <text evidence="8">The sequence shown here is derived from an EMBL/GenBank/DDBJ whole genome shotgun (WGS) entry which is preliminary data.</text>
</comment>
<feature type="compositionally biased region" description="Low complexity" evidence="5">
    <location>
        <begin position="34"/>
        <end position="43"/>
    </location>
</feature>
<keyword evidence="3 6" id="KW-1133">Transmembrane helix</keyword>
<feature type="transmembrane region" description="Helical" evidence="6">
    <location>
        <begin position="523"/>
        <end position="548"/>
    </location>
</feature>
<evidence type="ECO:0000256" key="4">
    <source>
        <dbReference type="ARBA" id="ARBA00023136"/>
    </source>
</evidence>
<dbReference type="InterPro" id="IPR051413">
    <property type="entry name" value="K/Na_HCN_channel"/>
</dbReference>
<feature type="region of interest" description="Disordered" evidence="5">
    <location>
        <begin position="1"/>
        <end position="51"/>
    </location>
</feature>
<dbReference type="GO" id="GO:0005249">
    <property type="term" value="F:voltage-gated potassium channel activity"/>
    <property type="evidence" value="ECO:0007669"/>
    <property type="project" value="TreeGrafter"/>
</dbReference>
<evidence type="ECO:0000313" key="8">
    <source>
        <dbReference type="EMBL" id="CAE8582228.1"/>
    </source>
</evidence>
<keyword evidence="4 6" id="KW-0472">Membrane</keyword>
<dbReference type="PANTHER" id="PTHR45689:SF5">
    <property type="entry name" value="I[[H]] CHANNEL, ISOFORM E"/>
    <property type="match status" value="1"/>
</dbReference>
<sequence length="826" mass="92777">MGDYTMGDASPAMPMRQSAGVPTPHPFGMPSEDSGSASSQAGRSSEKTSSFQQVVLQLETLQQRLVEAHAQELESLQQDLRTLRGEAGDAQAVHQGTQSSSPHQGTQSASQGTQSATLGRVPSGEDTEYHIRACVSQPAEWSNDQSATLRRVPSGEDTEYHTRACVSQPAERSNDLAPLRGNLGANFQPSSNHGGLDSSISHHVVGTRGSVLIKVQELSSHVEAVAHTLSLQKETKVSFNLHAAWGMDDDQMLVLKCEQLAAKRAKLGQTDSERRLADTHTMDLAGDADSRWILHPSSRGKLLWDILLLAFLCYDLVTVPMQVYDLQAAALRVMDILVVLFWTFDTALTFFTGVYVDGVLEMQTSTIARQYVYSWFFFDFLVLVPEWVSILAVEVGEDIPDSMSMIRALRVRRFIRLLRFLKLLRIMKVKNVLDGLKTRIGTPSLLLGMSIGKLSLVTMMLVHDLACLWFFVGNAQGGWVYGIGLQERPFQEQYFQSFQWSLSRLHPSTMTQNMALNLWQEQALAVLAVVLAMIYSSVFISSITNLMLDMKRLRDKRNHKIAAFREYAARHGISTMLSIRLTRYLERDHDNKRQQQTEMELQQALPQELLKELFHEARSPILSAHSFFESLGAKHRRVERDLCLRAVSEVHFLAHDRIFSEGDSCSSMYFVSAGDLSYTVSAKGSERSVDDVKQKESLARRWKYVRSDTGRKALEAGERIARGDWASEPVLWLTRWEHKGDLWANADGSFVTIRAEDFAKVVQNQKSALIDVTIYARCLVEELATSGQMLSDLALPDETQSTRSRSKQRFSFRRKATRSFLALGPW</sequence>
<dbReference type="EMBL" id="CAJNNV010000324">
    <property type="protein sequence ID" value="CAE8582228.1"/>
    <property type="molecule type" value="Genomic_DNA"/>
</dbReference>
<proteinExistence type="predicted"/>
<feature type="region of interest" description="Disordered" evidence="5">
    <location>
        <begin position="140"/>
        <end position="174"/>
    </location>
</feature>
<reference evidence="8" key="1">
    <citation type="submission" date="2021-02" db="EMBL/GenBank/DDBJ databases">
        <authorList>
            <person name="Dougan E. K."/>
            <person name="Rhodes N."/>
            <person name="Thang M."/>
            <person name="Chan C."/>
        </authorList>
    </citation>
    <scope>NUCLEOTIDE SEQUENCE</scope>
</reference>
<dbReference type="SUPFAM" id="SSF81324">
    <property type="entry name" value="Voltage-gated potassium channels"/>
    <property type="match status" value="1"/>
</dbReference>
<keyword evidence="2 6" id="KW-0812">Transmembrane</keyword>
<dbReference type="Proteomes" id="UP000654075">
    <property type="component" value="Unassembled WGS sequence"/>
</dbReference>
<dbReference type="AlphaFoldDB" id="A0A813D3W3"/>
<evidence type="ECO:0000313" key="9">
    <source>
        <dbReference type="Proteomes" id="UP000654075"/>
    </source>
</evidence>
<feature type="compositionally biased region" description="Polar residues" evidence="5">
    <location>
        <begin position="94"/>
        <end position="103"/>
    </location>
</feature>
<dbReference type="GO" id="GO:0035725">
    <property type="term" value="P:sodium ion transmembrane transport"/>
    <property type="evidence" value="ECO:0007669"/>
    <property type="project" value="TreeGrafter"/>
</dbReference>
<feature type="transmembrane region" description="Helical" evidence="6">
    <location>
        <begin position="302"/>
        <end position="324"/>
    </location>
</feature>
<evidence type="ECO:0000256" key="3">
    <source>
        <dbReference type="ARBA" id="ARBA00022989"/>
    </source>
</evidence>
<comment type="subcellular location">
    <subcellularLocation>
        <location evidence="1">Membrane</location>
        <topology evidence="1">Multi-pass membrane protein</topology>
    </subcellularLocation>
</comment>
<dbReference type="InterPro" id="IPR018490">
    <property type="entry name" value="cNMP-bd_dom_sf"/>
</dbReference>
<dbReference type="InterPro" id="IPR005821">
    <property type="entry name" value="Ion_trans_dom"/>
</dbReference>
<evidence type="ECO:0000256" key="5">
    <source>
        <dbReference type="SAM" id="MobiDB-lite"/>
    </source>
</evidence>
<dbReference type="GO" id="GO:0098855">
    <property type="term" value="C:HCN channel complex"/>
    <property type="evidence" value="ECO:0007669"/>
    <property type="project" value="TreeGrafter"/>
</dbReference>